<proteinExistence type="predicted"/>
<dbReference type="InterPro" id="IPR036864">
    <property type="entry name" value="Zn2-C6_fun-type_DNA-bd_sf"/>
</dbReference>
<dbReference type="Pfam" id="PF00172">
    <property type="entry name" value="Zn_clus"/>
    <property type="match status" value="1"/>
</dbReference>
<evidence type="ECO:0000313" key="4">
    <source>
        <dbReference type="EMBL" id="EPE36216.1"/>
    </source>
</evidence>
<name>S3DW96_GLAL2</name>
<accession>S3DW96</accession>
<dbReference type="GO" id="GO:0000981">
    <property type="term" value="F:DNA-binding transcription factor activity, RNA polymerase II-specific"/>
    <property type="evidence" value="ECO:0007669"/>
    <property type="project" value="InterPro"/>
</dbReference>
<feature type="domain" description="Zn(2)-C6 fungal-type" evidence="3">
    <location>
        <begin position="4"/>
        <end position="30"/>
    </location>
</feature>
<keyword evidence="1" id="KW-0539">Nucleus</keyword>
<dbReference type="EMBL" id="KE145353">
    <property type="protein sequence ID" value="EPE36216.1"/>
    <property type="molecule type" value="Genomic_DNA"/>
</dbReference>
<dbReference type="HOGENOM" id="CLU_2197255_0_0_1"/>
<evidence type="ECO:0000259" key="3">
    <source>
        <dbReference type="Pfam" id="PF00172"/>
    </source>
</evidence>
<gene>
    <name evidence="4" type="ORF">GLAREA_05554</name>
</gene>
<dbReference type="CDD" id="cd00067">
    <property type="entry name" value="GAL4"/>
    <property type="match status" value="1"/>
</dbReference>
<dbReference type="RefSeq" id="XP_008077034.1">
    <property type="nucleotide sequence ID" value="XM_008078843.1"/>
</dbReference>
<feature type="compositionally biased region" description="Polar residues" evidence="2">
    <location>
        <begin position="86"/>
        <end position="95"/>
    </location>
</feature>
<evidence type="ECO:0000313" key="5">
    <source>
        <dbReference type="Proteomes" id="UP000016922"/>
    </source>
</evidence>
<keyword evidence="5" id="KW-1185">Reference proteome</keyword>
<dbReference type="GeneID" id="19464608"/>
<dbReference type="Proteomes" id="UP000016922">
    <property type="component" value="Unassembled WGS sequence"/>
</dbReference>
<dbReference type="SUPFAM" id="SSF57701">
    <property type="entry name" value="Zn2/Cys6 DNA-binding domain"/>
    <property type="match status" value="1"/>
</dbReference>
<organism evidence="4 5">
    <name type="scientific">Glarea lozoyensis (strain ATCC 20868 / MF5171)</name>
    <dbReference type="NCBI Taxonomy" id="1116229"/>
    <lineage>
        <taxon>Eukaryota</taxon>
        <taxon>Fungi</taxon>
        <taxon>Dikarya</taxon>
        <taxon>Ascomycota</taxon>
        <taxon>Pezizomycotina</taxon>
        <taxon>Leotiomycetes</taxon>
        <taxon>Helotiales</taxon>
        <taxon>Helotiaceae</taxon>
        <taxon>Glarea</taxon>
    </lineage>
</organism>
<dbReference type="Gene3D" id="4.10.240.10">
    <property type="entry name" value="Zn(2)-C6 fungal-type DNA-binding domain"/>
    <property type="match status" value="1"/>
</dbReference>
<protein>
    <recommendedName>
        <fullName evidence="3">Zn(2)-C6 fungal-type domain-containing protein</fullName>
    </recommendedName>
</protein>
<dbReference type="InterPro" id="IPR001138">
    <property type="entry name" value="Zn2Cys6_DnaBD"/>
</dbReference>
<dbReference type="GO" id="GO:0008270">
    <property type="term" value="F:zinc ion binding"/>
    <property type="evidence" value="ECO:0007669"/>
    <property type="project" value="InterPro"/>
</dbReference>
<feature type="region of interest" description="Disordered" evidence="2">
    <location>
        <begin position="74"/>
        <end position="118"/>
    </location>
</feature>
<sequence length="118" mass="12957">MSLRQKCDRSFPVCMTCQRLNKLCHYPLPPPESGNVATPFSQEVGNGSAVYQPVLDQEAFPELLSSYVSDDVDQSVEQELGLGPESRSQPGSTPVFTGDLARGDEYYDTQSARPRGDL</sequence>
<evidence type="ECO:0000256" key="1">
    <source>
        <dbReference type="ARBA" id="ARBA00023242"/>
    </source>
</evidence>
<reference evidence="4 5" key="1">
    <citation type="journal article" date="2013" name="BMC Genomics">
        <title>Genomics-driven discovery of the pneumocandin biosynthetic gene cluster in the fungus Glarea lozoyensis.</title>
        <authorList>
            <person name="Chen L."/>
            <person name="Yue Q."/>
            <person name="Zhang X."/>
            <person name="Xiang M."/>
            <person name="Wang C."/>
            <person name="Li S."/>
            <person name="Che Y."/>
            <person name="Ortiz-Lopez F.J."/>
            <person name="Bills G.F."/>
            <person name="Liu X."/>
            <person name="An Z."/>
        </authorList>
    </citation>
    <scope>NUCLEOTIDE SEQUENCE [LARGE SCALE GENOMIC DNA]</scope>
    <source>
        <strain evidence="5">ATCC 20868 / MF5171</strain>
    </source>
</reference>
<dbReference type="OrthoDB" id="4216928at2759"/>
<dbReference type="STRING" id="1116229.S3DW96"/>
<dbReference type="KEGG" id="glz:GLAREA_05554"/>
<dbReference type="AlphaFoldDB" id="S3DW96"/>
<evidence type="ECO:0000256" key="2">
    <source>
        <dbReference type="SAM" id="MobiDB-lite"/>
    </source>
</evidence>